<comment type="function">
    <text evidence="10">Part of the energy-coupling factor (ECF) transporter complex CbiMNOQ involved in cobalt import.</text>
</comment>
<keyword evidence="6 10" id="KW-1133">Transmembrane helix</keyword>
<evidence type="ECO:0000256" key="8">
    <source>
        <dbReference type="ARBA" id="ARBA00023136"/>
    </source>
</evidence>
<reference evidence="12 13" key="1">
    <citation type="submission" date="2020-08" db="EMBL/GenBank/DDBJ databases">
        <title>Genomic Encyclopedia of Type Strains, Phase III (KMG-III): the genomes of soil and plant-associated and newly described type strains.</title>
        <authorList>
            <person name="Whitman W."/>
        </authorList>
    </citation>
    <scope>NUCLEOTIDE SEQUENCE [LARGE SCALE GENOMIC DNA]</scope>
    <source>
        <strain evidence="12 13">CECT 8897</strain>
    </source>
</reference>
<feature type="transmembrane region" description="Helical" evidence="10">
    <location>
        <begin position="71"/>
        <end position="92"/>
    </location>
</feature>
<protein>
    <recommendedName>
        <fullName evidence="10">Cobalt transport protein CbiN</fullName>
    </recommendedName>
    <alternativeName>
        <fullName evidence="10">Energy-coupling factor transporter probable substrate-capture protein CbiN</fullName>
        <shortName evidence="10">ECF transporter S component CbiN</shortName>
    </alternativeName>
</protein>
<accession>A0A7W5FWS1</accession>
<organism evidence="12 13">
    <name type="scientific">Pseudoduganella violacea</name>
    <dbReference type="NCBI Taxonomy" id="1715466"/>
    <lineage>
        <taxon>Bacteria</taxon>
        <taxon>Pseudomonadati</taxon>
        <taxon>Pseudomonadota</taxon>
        <taxon>Betaproteobacteria</taxon>
        <taxon>Burkholderiales</taxon>
        <taxon>Oxalobacteraceae</taxon>
        <taxon>Telluria group</taxon>
        <taxon>Pseudoduganella</taxon>
    </lineage>
</organism>
<comment type="similarity">
    <text evidence="10">Belongs to the CbiN family.</text>
</comment>
<keyword evidence="1 10" id="KW-0171">Cobalt transport</keyword>
<keyword evidence="13" id="KW-1185">Reference proteome</keyword>
<dbReference type="AlphaFoldDB" id="A0A7W5FWS1"/>
<gene>
    <name evidence="10" type="primary">cbiN</name>
    <name evidence="12" type="ORF">FHS03_004646</name>
</gene>
<dbReference type="PANTHER" id="PTHR38662:SF1">
    <property type="entry name" value="COBALT TRANSPORT PROTEIN CBIN"/>
    <property type="match status" value="1"/>
</dbReference>
<evidence type="ECO:0000256" key="3">
    <source>
        <dbReference type="ARBA" id="ARBA00022475"/>
    </source>
</evidence>
<evidence type="ECO:0000313" key="12">
    <source>
        <dbReference type="EMBL" id="MBB3121568.1"/>
    </source>
</evidence>
<evidence type="ECO:0000256" key="5">
    <source>
        <dbReference type="ARBA" id="ARBA00022692"/>
    </source>
</evidence>
<evidence type="ECO:0000256" key="10">
    <source>
        <dbReference type="HAMAP-Rule" id="MF_00330"/>
    </source>
</evidence>
<dbReference type="RefSeq" id="WP_183443266.1">
    <property type="nucleotide sequence ID" value="NZ_JACHXD010000017.1"/>
</dbReference>
<evidence type="ECO:0000256" key="1">
    <source>
        <dbReference type="ARBA" id="ARBA00022426"/>
    </source>
</evidence>
<evidence type="ECO:0000256" key="4">
    <source>
        <dbReference type="ARBA" id="ARBA00022573"/>
    </source>
</evidence>
<evidence type="ECO:0000256" key="2">
    <source>
        <dbReference type="ARBA" id="ARBA00022448"/>
    </source>
</evidence>
<comment type="subcellular location">
    <subcellularLocation>
        <location evidence="10">Cell membrane</location>
        <topology evidence="10">Multi-pass membrane protein</topology>
    </subcellularLocation>
</comment>
<keyword evidence="3 10" id="KW-1003">Cell membrane</keyword>
<dbReference type="Pfam" id="PF02553">
    <property type="entry name" value="CbiN"/>
    <property type="match status" value="1"/>
</dbReference>
<dbReference type="GO" id="GO:0009236">
    <property type="term" value="P:cobalamin biosynthetic process"/>
    <property type="evidence" value="ECO:0007669"/>
    <property type="project" value="UniProtKB-UniRule"/>
</dbReference>
<dbReference type="GO" id="GO:0015087">
    <property type="term" value="F:cobalt ion transmembrane transporter activity"/>
    <property type="evidence" value="ECO:0007669"/>
    <property type="project" value="UniProtKB-UniRule"/>
</dbReference>
<evidence type="ECO:0000256" key="7">
    <source>
        <dbReference type="ARBA" id="ARBA00023065"/>
    </source>
</evidence>
<comment type="pathway">
    <text evidence="10">Cofactor biosynthesis; adenosylcobalamin biosynthesis.</text>
</comment>
<comment type="subunit">
    <text evidence="10">Forms an energy-coupling factor (ECF) transporter complex composed of an ATP-binding protein (A component, CbiO), a transmembrane protein (T component, CbiQ) and 2 possible substrate-capture proteins (S components, CbiM and CbiN) of unknown stoichimetry.</text>
</comment>
<dbReference type="NCBIfam" id="NF002780">
    <property type="entry name" value="PRK02898.1"/>
    <property type="match status" value="1"/>
</dbReference>
<dbReference type="PANTHER" id="PTHR38662">
    <property type="entry name" value="COBALT TRANSPORT PROTEIN CBIN"/>
    <property type="match status" value="1"/>
</dbReference>
<name>A0A7W5FWS1_9BURK</name>
<evidence type="ECO:0000256" key="6">
    <source>
        <dbReference type="ARBA" id="ARBA00022989"/>
    </source>
</evidence>
<evidence type="ECO:0000256" key="11">
    <source>
        <dbReference type="SAM" id="MobiDB-lite"/>
    </source>
</evidence>
<keyword evidence="4 10" id="KW-0169">Cobalamin biosynthesis</keyword>
<feature type="region of interest" description="Disordered" evidence="11">
    <location>
        <begin position="100"/>
        <end position="120"/>
    </location>
</feature>
<sequence>MKARTWMIWAAIVLLTVLPLWLVSAPPAEPGAEAPSVFGGADERAQQAIGSIAPDYKPWFSPVVEPASGEIASLLFALQAALGAGVIGFWLGMSVTRERARRAATPNPPPASLPQDQRAD</sequence>
<keyword evidence="9 10" id="KW-0170">Cobalt</keyword>
<evidence type="ECO:0000256" key="9">
    <source>
        <dbReference type="ARBA" id="ARBA00023285"/>
    </source>
</evidence>
<comment type="caution">
    <text evidence="12">The sequence shown here is derived from an EMBL/GenBank/DDBJ whole genome shotgun (WGS) entry which is preliminary data.</text>
</comment>
<dbReference type="InterPro" id="IPR003705">
    <property type="entry name" value="CbiN"/>
</dbReference>
<dbReference type="Proteomes" id="UP000541535">
    <property type="component" value="Unassembled WGS sequence"/>
</dbReference>
<keyword evidence="7 10" id="KW-0406">Ion transport</keyword>
<dbReference type="UniPathway" id="UPA00148"/>
<keyword evidence="8 10" id="KW-0472">Membrane</keyword>
<dbReference type="HAMAP" id="MF_00330">
    <property type="entry name" value="CbiN"/>
    <property type="match status" value="1"/>
</dbReference>
<dbReference type="GO" id="GO:0005886">
    <property type="term" value="C:plasma membrane"/>
    <property type="evidence" value="ECO:0007669"/>
    <property type="project" value="UniProtKB-SubCell"/>
</dbReference>
<keyword evidence="2 10" id="KW-0813">Transport</keyword>
<comment type="caution">
    <text evidence="10">Lacks conserved residue(s) required for the propagation of feature annotation.</text>
</comment>
<evidence type="ECO:0000313" key="13">
    <source>
        <dbReference type="Proteomes" id="UP000541535"/>
    </source>
</evidence>
<proteinExistence type="inferred from homology"/>
<dbReference type="EMBL" id="JACHXD010000017">
    <property type="protein sequence ID" value="MBB3121568.1"/>
    <property type="molecule type" value="Genomic_DNA"/>
</dbReference>
<keyword evidence="5 10" id="KW-0812">Transmembrane</keyword>